<keyword evidence="2" id="KW-0012">Acyltransferase</keyword>
<evidence type="ECO:0000256" key="2">
    <source>
        <dbReference type="ARBA" id="ARBA00023315"/>
    </source>
</evidence>
<keyword evidence="5" id="KW-1185">Reference proteome</keyword>
<protein>
    <submittedName>
        <fullName evidence="4">GNAT family N-acetyltransferase</fullName>
    </submittedName>
</protein>
<dbReference type="EMBL" id="JANTHX010000005">
    <property type="protein sequence ID" value="MCS0499300.1"/>
    <property type="molecule type" value="Genomic_DNA"/>
</dbReference>
<dbReference type="InterPro" id="IPR000182">
    <property type="entry name" value="GNAT_dom"/>
</dbReference>
<dbReference type="Gene3D" id="3.40.630.30">
    <property type="match status" value="1"/>
</dbReference>
<evidence type="ECO:0000313" key="5">
    <source>
        <dbReference type="Proteomes" id="UP001205337"/>
    </source>
</evidence>
<organism evidence="4 5">
    <name type="scientific">Protaetiibacter mangrovi</name>
    <dbReference type="NCBI Taxonomy" id="2970926"/>
    <lineage>
        <taxon>Bacteria</taxon>
        <taxon>Bacillati</taxon>
        <taxon>Actinomycetota</taxon>
        <taxon>Actinomycetes</taxon>
        <taxon>Micrococcales</taxon>
        <taxon>Microbacteriaceae</taxon>
        <taxon>Protaetiibacter</taxon>
    </lineage>
</organism>
<feature type="domain" description="N-acetyltransferase" evidence="3">
    <location>
        <begin position="3"/>
        <end position="155"/>
    </location>
</feature>
<dbReference type="PANTHER" id="PTHR43877:SF2">
    <property type="entry name" value="AMINOALKYLPHOSPHONATE N-ACETYLTRANSFERASE-RELATED"/>
    <property type="match status" value="1"/>
</dbReference>
<dbReference type="InterPro" id="IPR016181">
    <property type="entry name" value="Acyl_CoA_acyltransferase"/>
</dbReference>
<dbReference type="RefSeq" id="WP_258798319.1">
    <property type="nucleotide sequence ID" value="NZ_JANTHX010000005.1"/>
</dbReference>
<gene>
    <name evidence="4" type="ORF">NUH29_07020</name>
</gene>
<dbReference type="CDD" id="cd04301">
    <property type="entry name" value="NAT_SF"/>
    <property type="match status" value="1"/>
</dbReference>
<proteinExistence type="predicted"/>
<dbReference type="InterPro" id="IPR050832">
    <property type="entry name" value="Bact_Acetyltransf"/>
</dbReference>
<dbReference type="Pfam" id="PF00583">
    <property type="entry name" value="Acetyltransf_1"/>
    <property type="match status" value="1"/>
</dbReference>
<dbReference type="Proteomes" id="UP001205337">
    <property type="component" value="Unassembled WGS sequence"/>
</dbReference>
<name>A0ABT1ZF70_9MICO</name>
<evidence type="ECO:0000313" key="4">
    <source>
        <dbReference type="EMBL" id="MCS0499300.1"/>
    </source>
</evidence>
<evidence type="ECO:0000259" key="3">
    <source>
        <dbReference type="PROSITE" id="PS51186"/>
    </source>
</evidence>
<evidence type="ECO:0000256" key="1">
    <source>
        <dbReference type="ARBA" id="ARBA00022679"/>
    </source>
</evidence>
<keyword evidence="1" id="KW-0808">Transferase</keyword>
<dbReference type="SUPFAM" id="SSF55729">
    <property type="entry name" value="Acyl-CoA N-acyltransferases (Nat)"/>
    <property type="match status" value="1"/>
</dbReference>
<dbReference type="PROSITE" id="PS51186">
    <property type="entry name" value="GNAT"/>
    <property type="match status" value="1"/>
</dbReference>
<reference evidence="4 5" key="1">
    <citation type="submission" date="2022-08" db="EMBL/GenBank/DDBJ databases">
        <authorList>
            <person name="Li F."/>
        </authorList>
    </citation>
    <scope>NUCLEOTIDE SEQUENCE [LARGE SCALE GENOMIC DNA]</scope>
    <source>
        <strain evidence="4 5">10F1B-8-1</strain>
    </source>
</reference>
<dbReference type="PANTHER" id="PTHR43877">
    <property type="entry name" value="AMINOALKYLPHOSPHONATE N-ACETYLTRANSFERASE-RELATED-RELATED"/>
    <property type="match status" value="1"/>
</dbReference>
<sequence>MDPVFRAAPVTDPDAHELLAEYFTERTLGFDPTAGGYRTVFPVPATFEPPAGVFLVIEDDDGSPVGCGGIRMLEPHRAEVKHLYLRDAARGRGWGRALLAELERRAVAFGATEAVLDTNANLTAAGSLYRTSGYVEIPPYNDNPNATTWFRKELSAR</sequence>
<accession>A0ABT1ZF70</accession>
<comment type="caution">
    <text evidence="4">The sequence shown here is derived from an EMBL/GenBank/DDBJ whole genome shotgun (WGS) entry which is preliminary data.</text>
</comment>